<dbReference type="RefSeq" id="WP_211532992.1">
    <property type="nucleotide sequence ID" value="NZ_CP058560.1"/>
</dbReference>
<comment type="catalytic activity">
    <reaction evidence="1">
        <text>(R)-pantoate + ATP = (R)-4-phosphopantoate + ADP + H(+)</text>
        <dbReference type="Rhea" id="RHEA:28246"/>
        <dbReference type="ChEBI" id="CHEBI:15378"/>
        <dbReference type="ChEBI" id="CHEBI:15980"/>
        <dbReference type="ChEBI" id="CHEBI:30616"/>
        <dbReference type="ChEBI" id="CHEBI:61294"/>
        <dbReference type="ChEBI" id="CHEBI:456216"/>
        <dbReference type="EC" id="2.7.1.169"/>
    </reaction>
</comment>
<evidence type="ECO:0000259" key="2">
    <source>
        <dbReference type="Pfam" id="PF00288"/>
    </source>
</evidence>
<dbReference type="InterPro" id="IPR020568">
    <property type="entry name" value="Ribosomal_Su5_D2-typ_SF"/>
</dbReference>
<keyword evidence="1" id="KW-0808">Transferase</keyword>
<dbReference type="PANTHER" id="PTHR42282">
    <property type="entry name" value="PANTOATE KINASE-RELATED"/>
    <property type="match status" value="1"/>
</dbReference>
<keyword evidence="4" id="KW-1185">Reference proteome</keyword>
<keyword evidence="1" id="KW-0173">Coenzyme A biosynthesis</keyword>
<comment type="function">
    <text evidence="1">Phosphorylates (R)-pantoate to form (R)-4-phosphopantoate in the CoA biosynthesis pathway.</text>
</comment>
<dbReference type="SUPFAM" id="SSF54211">
    <property type="entry name" value="Ribosomal protein S5 domain 2-like"/>
    <property type="match status" value="1"/>
</dbReference>
<dbReference type="GO" id="GO:0005524">
    <property type="term" value="F:ATP binding"/>
    <property type="evidence" value="ECO:0007669"/>
    <property type="project" value="UniProtKB-KW"/>
</dbReference>
<dbReference type="PANTHER" id="PTHR42282:SF1">
    <property type="entry name" value="PANTOATE KINASE"/>
    <property type="match status" value="1"/>
</dbReference>
<dbReference type="HAMAP" id="MF_02223">
    <property type="entry name" value="Pantoate_kinase"/>
    <property type="match status" value="1"/>
</dbReference>
<keyword evidence="1 3" id="KW-0418">Kinase</keyword>
<keyword evidence="1" id="KW-0067">ATP-binding</keyword>
<reference evidence="3" key="1">
    <citation type="submission" date="2020-07" db="EMBL/GenBank/DDBJ databases">
        <title>Methanobacterium. sp. MethCan genome.</title>
        <authorList>
            <person name="Postec A."/>
            <person name="Quemeneur M."/>
        </authorList>
    </citation>
    <scope>NUCLEOTIDE SEQUENCE</scope>
    <source>
        <strain evidence="3">MethCAN</strain>
    </source>
</reference>
<dbReference type="InterPro" id="IPR014721">
    <property type="entry name" value="Ribsml_uS5_D2-typ_fold_subgr"/>
</dbReference>
<dbReference type="AlphaFoldDB" id="A0A8T8K8Z1"/>
<dbReference type="PIRSF" id="PIRSF016896">
    <property type="entry name" value="GHMP_arc_MJ0969"/>
    <property type="match status" value="1"/>
</dbReference>
<dbReference type="OrthoDB" id="85822at2157"/>
<dbReference type="KEGG" id="meme:HYG87_09840"/>
<organism evidence="3 4">
    <name type="scientific">Methanobacterium alkalithermotolerans</name>
    <dbReference type="NCBI Taxonomy" id="2731220"/>
    <lineage>
        <taxon>Archaea</taxon>
        <taxon>Methanobacteriati</taxon>
        <taxon>Methanobacteriota</taxon>
        <taxon>Methanomada group</taxon>
        <taxon>Methanobacteria</taxon>
        <taxon>Methanobacteriales</taxon>
        <taxon>Methanobacteriaceae</taxon>
        <taxon>Methanobacterium</taxon>
    </lineage>
</organism>
<accession>A0A8T8K8Z1</accession>
<evidence type="ECO:0000256" key="1">
    <source>
        <dbReference type="HAMAP-Rule" id="MF_02223"/>
    </source>
</evidence>
<dbReference type="EC" id="2.7.1.169" evidence="1"/>
<dbReference type="EMBL" id="CP058560">
    <property type="protein sequence ID" value="QUH24035.1"/>
    <property type="molecule type" value="Genomic_DNA"/>
</dbReference>
<evidence type="ECO:0000313" key="4">
    <source>
        <dbReference type="Proteomes" id="UP000681041"/>
    </source>
</evidence>
<dbReference type="GO" id="GO:0015937">
    <property type="term" value="P:coenzyme A biosynthetic process"/>
    <property type="evidence" value="ECO:0007669"/>
    <property type="project" value="UniProtKB-UniRule"/>
</dbReference>
<keyword evidence="1" id="KW-0547">Nucleotide-binding</keyword>
<dbReference type="GeneID" id="64821067"/>
<gene>
    <name evidence="3" type="ORF">HYG87_09840</name>
</gene>
<evidence type="ECO:0000313" key="3">
    <source>
        <dbReference type="EMBL" id="QUH24035.1"/>
    </source>
</evidence>
<dbReference type="InterPro" id="IPR006204">
    <property type="entry name" value="GHMP_kinase_N_dom"/>
</dbReference>
<comment type="pathway">
    <text evidence="1">Cofactor biosynthesis; coenzyme A biosynthesis.</text>
</comment>
<comment type="similarity">
    <text evidence="1">Belongs to the GHMP kinase family. PoK subfamily.</text>
</comment>
<feature type="domain" description="GHMP kinase N-terminal" evidence="2">
    <location>
        <begin position="70"/>
        <end position="151"/>
    </location>
</feature>
<sequence length="289" mass="31375">MKCSIFVPSHITGFFQIIDNPNPVKKGSRGAGVVMDKGVITTLKSSRKDEKITVKINGKIDRLPDSITHQTIELIQQKFSLDSGFKIEHEVQVPIGCGFGTSAACALGTSLGLSHLFNLPFNHNKAAEIAHNAEVILGTGLGDLIAETCGGIVLRIKEGPPGFGKLNQIITEPLYVIAHTKGDMDTSSIIQNPVHQKRINQTGSGMLKSLLKEPRPEKFMSLSRQFAEKTSLMNKEIKEMVDLLDDETIGASMAMLGNTAFALSKTPDSSIENPIVGKIDFCGSRFREI</sequence>
<dbReference type="GO" id="GO:0016301">
    <property type="term" value="F:kinase activity"/>
    <property type="evidence" value="ECO:0007669"/>
    <property type="project" value="UniProtKB-UniRule"/>
</dbReference>
<proteinExistence type="inferred from homology"/>
<dbReference type="Proteomes" id="UP000681041">
    <property type="component" value="Chromosome"/>
</dbReference>
<dbReference type="Pfam" id="PF00288">
    <property type="entry name" value="GHMP_kinases_N"/>
    <property type="match status" value="1"/>
</dbReference>
<name>A0A8T8K8Z1_9EURY</name>
<dbReference type="Gene3D" id="3.30.230.10">
    <property type="match status" value="1"/>
</dbReference>
<dbReference type="InterPro" id="IPR012043">
    <property type="entry name" value="PoK"/>
</dbReference>
<protein>
    <recommendedName>
        <fullName evidence="1">Pantoate kinase</fullName>
        <shortName evidence="1">PoK</shortName>
        <ecNumber evidence="1">2.7.1.169</ecNumber>
    </recommendedName>
</protein>